<accession>A0ABP5E6C1</accession>
<proteinExistence type="predicted"/>
<evidence type="ECO:0000256" key="2">
    <source>
        <dbReference type="ARBA" id="ARBA00022448"/>
    </source>
</evidence>
<evidence type="ECO:0000256" key="3">
    <source>
        <dbReference type="ARBA" id="ARBA00022597"/>
    </source>
</evidence>
<organism evidence="8 9">
    <name type="scientific">Amycolatopsis minnesotensis</name>
    <dbReference type="NCBI Taxonomy" id="337894"/>
    <lineage>
        <taxon>Bacteria</taxon>
        <taxon>Bacillati</taxon>
        <taxon>Actinomycetota</taxon>
        <taxon>Actinomycetes</taxon>
        <taxon>Pseudonocardiales</taxon>
        <taxon>Pseudonocardiaceae</taxon>
        <taxon>Amycolatopsis</taxon>
    </lineage>
</organism>
<keyword evidence="3 8" id="KW-0762">Sugar transport</keyword>
<name>A0ABP5E6C1_9PSEU</name>
<dbReference type="Proteomes" id="UP001501116">
    <property type="component" value="Unassembled WGS sequence"/>
</dbReference>
<dbReference type="InterPro" id="IPR011055">
    <property type="entry name" value="Dup_hybrid_motif"/>
</dbReference>
<gene>
    <name evidence="8" type="ORF">GCM10009754_84170</name>
</gene>
<keyword evidence="5" id="KW-0598">Phosphotransferase system</keyword>
<dbReference type="InterPro" id="IPR001127">
    <property type="entry name" value="PTS_EIIA_1_perm"/>
</dbReference>
<evidence type="ECO:0000313" key="8">
    <source>
        <dbReference type="EMBL" id="GAA1992404.1"/>
    </source>
</evidence>
<sequence>MTLAVQSPVAGKTVPMSEVPDPVFAQAMVGPGLAVQPSGEGRQTAVAPVDGTVVTLHPHAFVVQGEDGRGVLVHLGIDTVKQKGEGFTLHVVKGEEVRAGQPLVEWDPSEVAKAGYSPIVPVVALDANPDALSALLTGADVAPGDAIFVWED</sequence>
<keyword evidence="2" id="KW-0813">Transport</keyword>
<protein>
    <submittedName>
        <fullName evidence="8">PTS glucose transporter subunit IIA</fullName>
    </submittedName>
</protein>
<dbReference type="EMBL" id="BAAANN010000065">
    <property type="protein sequence ID" value="GAA1992404.1"/>
    <property type="molecule type" value="Genomic_DNA"/>
</dbReference>
<evidence type="ECO:0000259" key="7">
    <source>
        <dbReference type="PROSITE" id="PS51093"/>
    </source>
</evidence>
<evidence type="ECO:0000256" key="4">
    <source>
        <dbReference type="ARBA" id="ARBA00022679"/>
    </source>
</evidence>
<dbReference type="PANTHER" id="PTHR45008">
    <property type="entry name" value="PTS SYSTEM GLUCOSE-SPECIFIC EIIA COMPONENT"/>
    <property type="match status" value="1"/>
</dbReference>
<dbReference type="PROSITE" id="PS00371">
    <property type="entry name" value="PTS_EIIA_TYPE_1_HIS"/>
    <property type="match status" value="1"/>
</dbReference>
<feature type="domain" description="PTS EIIA type-1" evidence="7">
    <location>
        <begin position="21"/>
        <end position="126"/>
    </location>
</feature>
<dbReference type="SUPFAM" id="SSF51261">
    <property type="entry name" value="Duplicated hybrid motif"/>
    <property type="match status" value="1"/>
</dbReference>
<evidence type="ECO:0000256" key="6">
    <source>
        <dbReference type="ARBA" id="ARBA00022777"/>
    </source>
</evidence>
<comment type="subcellular location">
    <subcellularLocation>
        <location evidence="1">Cytoplasm</location>
    </subcellularLocation>
</comment>
<keyword evidence="6" id="KW-0418">Kinase</keyword>
<evidence type="ECO:0000313" key="9">
    <source>
        <dbReference type="Proteomes" id="UP001501116"/>
    </source>
</evidence>
<comment type="caution">
    <text evidence="8">The sequence shown here is derived from an EMBL/GenBank/DDBJ whole genome shotgun (WGS) entry which is preliminary data.</text>
</comment>
<reference evidence="9" key="1">
    <citation type="journal article" date="2019" name="Int. J. Syst. Evol. Microbiol.">
        <title>The Global Catalogue of Microorganisms (GCM) 10K type strain sequencing project: providing services to taxonomists for standard genome sequencing and annotation.</title>
        <authorList>
            <consortium name="The Broad Institute Genomics Platform"/>
            <consortium name="The Broad Institute Genome Sequencing Center for Infectious Disease"/>
            <person name="Wu L."/>
            <person name="Ma J."/>
        </authorList>
    </citation>
    <scope>NUCLEOTIDE SEQUENCE [LARGE SCALE GENOMIC DNA]</scope>
    <source>
        <strain evidence="9">JCM 14545</strain>
    </source>
</reference>
<evidence type="ECO:0000256" key="1">
    <source>
        <dbReference type="ARBA" id="ARBA00004496"/>
    </source>
</evidence>
<dbReference type="NCBIfam" id="TIGR00830">
    <property type="entry name" value="PTBA"/>
    <property type="match status" value="1"/>
</dbReference>
<dbReference type="PROSITE" id="PS51093">
    <property type="entry name" value="PTS_EIIA_TYPE_1"/>
    <property type="match status" value="1"/>
</dbReference>
<dbReference type="PANTHER" id="PTHR45008:SF1">
    <property type="entry name" value="PTS SYSTEM GLUCOSE-SPECIFIC EIIA COMPONENT"/>
    <property type="match status" value="1"/>
</dbReference>
<dbReference type="InterPro" id="IPR050890">
    <property type="entry name" value="PTS_EIIA_component"/>
</dbReference>
<dbReference type="Pfam" id="PF00358">
    <property type="entry name" value="PTS_EIIA_1"/>
    <property type="match status" value="1"/>
</dbReference>
<keyword evidence="9" id="KW-1185">Reference proteome</keyword>
<dbReference type="RefSeq" id="WP_344431599.1">
    <property type="nucleotide sequence ID" value="NZ_BAAANN010000065.1"/>
</dbReference>
<keyword evidence="4" id="KW-0808">Transferase</keyword>
<evidence type="ECO:0000256" key="5">
    <source>
        <dbReference type="ARBA" id="ARBA00022683"/>
    </source>
</evidence>
<dbReference type="Gene3D" id="2.70.70.10">
    <property type="entry name" value="Glucose Permease (Domain IIA)"/>
    <property type="match status" value="1"/>
</dbReference>